<dbReference type="PANTHER" id="PTHR43364">
    <property type="entry name" value="NADH-SPECIFIC METHYLGLYOXAL REDUCTASE-RELATED"/>
    <property type="match status" value="1"/>
</dbReference>
<dbReference type="PROSITE" id="PS00062">
    <property type="entry name" value="ALDOKETO_REDUCTASE_2"/>
    <property type="match status" value="1"/>
</dbReference>
<keyword evidence="1" id="KW-0560">Oxidoreductase</keyword>
<feature type="domain" description="NADP-dependent oxidoreductase" evidence="2">
    <location>
        <begin position="2"/>
        <end position="240"/>
    </location>
</feature>
<dbReference type="PATRIC" id="fig|796944.3.peg.1104"/>
<dbReference type="GO" id="GO:0005829">
    <property type="term" value="C:cytosol"/>
    <property type="evidence" value="ECO:0007669"/>
    <property type="project" value="TreeGrafter"/>
</dbReference>
<dbReference type="InterPro" id="IPR020471">
    <property type="entry name" value="AKR"/>
</dbReference>
<dbReference type="HOGENOM" id="CLU_023205_2_3_9"/>
<dbReference type="InterPro" id="IPR036812">
    <property type="entry name" value="NAD(P)_OxRdtase_dom_sf"/>
</dbReference>
<dbReference type="Gene3D" id="3.20.20.100">
    <property type="entry name" value="NADP-dependent oxidoreductase domain"/>
    <property type="match status" value="1"/>
</dbReference>
<sequence length="254" mass="28778">MGNSEKLLGSLIKDSKEKIIISTKYAPNKKYQKGKMGESLSNSIERLKIEAPDIYWLHNSNNCKENSEEILQLLKEGKVKSVGLSNFSMKDIIAVSEIAKKNGVKITGIQNHFSLIHYNDEQKKIVKWCQDNDVIYFAYMVLEQGALSGKYDYKNSFPFFSTRNFFFGKKKFKQIDPLIKLIRELGKKYKVSPAQIPIAWTISKGVVPIVGLTSPSHVKGLVEGVNVSLSADDINRLEKTAEETHLVFKTSWEP</sequence>
<name>G9WTN3_9FIRM</name>
<dbReference type="SUPFAM" id="SSF51430">
    <property type="entry name" value="NAD(P)-linked oxidoreductase"/>
    <property type="match status" value="1"/>
</dbReference>
<dbReference type="PANTHER" id="PTHR43364:SF4">
    <property type="entry name" value="NAD(P)-LINKED OXIDOREDUCTASE SUPERFAMILY PROTEIN"/>
    <property type="match status" value="1"/>
</dbReference>
<dbReference type="InterPro" id="IPR023210">
    <property type="entry name" value="NADP_OxRdtase_dom"/>
</dbReference>
<proteinExistence type="predicted"/>
<keyword evidence="4" id="KW-1185">Reference proteome</keyword>
<accession>G9WTN3</accession>
<dbReference type="PRINTS" id="PR00069">
    <property type="entry name" value="ALDKETRDTASE"/>
</dbReference>
<dbReference type="EMBL" id="AFZD01000016">
    <property type="protein sequence ID" value="EHL12086.1"/>
    <property type="molecule type" value="Genomic_DNA"/>
</dbReference>
<evidence type="ECO:0000256" key="1">
    <source>
        <dbReference type="ARBA" id="ARBA00023002"/>
    </source>
</evidence>
<dbReference type="AlphaFoldDB" id="G9WTN3"/>
<evidence type="ECO:0000259" key="2">
    <source>
        <dbReference type="Pfam" id="PF00248"/>
    </source>
</evidence>
<dbReference type="Proteomes" id="UP000003527">
    <property type="component" value="Unassembled WGS sequence"/>
</dbReference>
<gene>
    <name evidence="3" type="ORF">HMPREF9624_00393</name>
</gene>
<comment type="caution">
    <text evidence="3">The sequence shown here is derived from an EMBL/GenBank/DDBJ whole genome shotgun (WGS) entry which is preliminary data.</text>
</comment>
<organism evidence="3 4">
    <name type="scientific">Oribacterium asaccharolyticum ACB7</name>
    <dbReference type="NCBI Taxonomy" id="796944"/>
    <lineage>
        <taxon>Bacteria</taxon>
        <taxon>Bacillati</taxon>
        <taxon>Bacillota</taxon>
        <taxon>Clostridia</taxon>
        <taxon>Lachnospirales</taxon>
        <taxon>Lachnospiraceae</taxon>
        <taxon>Oribacterium</taxon>
    </lineage>
</organism>
<dbReference type="InterPro" id="IPR018170">
    <property type="entry name" value="Aldo/ket_reductase_CS"/>
</dbReference>
<evidence type="ECO:0000313" key="4">
    <source>
        <dbReference type="Proteomes" id="UP000003527"/>
    </source>
</evidence>
<dbReference type="GO" id="GO:0016491">
    <property type="term" value="F:oxidoreductase activity"/>
    <property type="evidence" value="ECO:0007669"/>
    <property type="project" value="UniProtKB-KW"/>
</dbReference>
<dbReference type="InterPro" id="IPR050523">
    <property type="entry name" value="AKR_Detox_Biosynth"/>
</dbReference>
<protein>
    <recommendedName>
        <fullName evidence="2">NADP-dependent oxidoreductase domain-containing protein</fullName>
    </recommendedName>
</protein>
<reference evidence="3 4" key="1">
    <citation type="submission" date="2011-08" db="EMBL/GenBank/DDBJ databases">
        <title>The Genome Sequence of Oribacterium sp. ACB7.</title>
        <authorList>
            <consortium name="The Broad Institute Genome Sequencing Platform"/>
            <person name="Earl A."/>
            <person name="Ward D."/>
            <person name="Feldgarden M."/>
            <person name="Gevers D."/>
            <person name="Sizova M."/>
            <person name="Hazen A."/>
            <person name="Epstein S."/>
            <person name="Young S.K."/>
            <person name="Zeng Q."/>
            <person name="Gargeya S."/>
            <person name="Fitzgerald M."/>
            <person name="Haas B."/>
            <person name="Abouelleil A."/>
            <person name="Alvarado L."/>
            <person name="Arachchi H.M."/>
            <person name="Berlin A."/>
            <person name="Brown A."/>
            <person name="Chapman S.B."/>
            <person name="Chen Z."/>
            <person name="Dunbar C."/>
            <person name="Freedman E."/>
            <person name="Gearin G."/>
            <person name="Gellesch M."/>
            <person name="Goldberg J."/>
            <person name="Griggs A."/>
            <person name="Gujja S."/>
            <person name="Heiman D."/>
            <person name="Howarth C."/>
            <person name="Larson L."/>
            <person name="Lui A."/>
            <person name="MacDonald P.J.P."/>
            <person name="Montmayeur A."/>
            <person name="Murphy C."/>
            <person name="Neiman D."/>
            <person name="Pearson M."/>
            <person name="Priest M."/>
            <person name="Roberts A."/>
            <person name="Saif S."/>
            <person name="Shea T."/>
            <person name="Shenoy N."/>
            <person name="Sisk P."/>
            <person name="Stolte C."/>
            <person name="Sykes S."/>
            <person name="Wortman J."/>
            <person name="Nusbaum C."/>
            <person name="Birren B."/>
        </authorList>
    </citation>
    <scope>NUCLEOTIDE SEQUENCE [LARGE SCALE GENOMIC DNA]</scope>
    <source>
        <strain evidence="3 4">ACB7</strain>
    </source>
</reference>
<evidence type="ECO:0000313" key="3">
    <source>
        <dbReference type="EMBL" id="EHL12086.1"/>
    </source>
</evidence>
<dbReference type="Pfam" id="PF00248">
    <property type="entry name" value="Aldo_ket_red"/>
    <property type="match status" value="1"/>
</dbReference>